<evidence type="ECO:0000313" key="3">
    <source>
        <dbReference type="Proteomes" id="UP001196413"/>
    </source>
</evidence>
<name>A0AAD5MP67_PARTN</name>
<keyword evidence="3" id="KW-1185">Reference proteome</keyword>
<comment type="caution">
    <text evidence="2">The sequence shown here is derived from an EMBL/GenBank/DDBJ whole genome shotgun (WGS) entry which is preliminary data.</text>
</comment>
<feature type="region of interest" description="Disordered" evidence="1">
    <location>
        <begin position="1"/>
        <end position="59"/>
    </location>
</feature>
<reference evidence="2" key="1">
    <citation type="submission" date="2021-06" db="EMBL/GenBank/DDBJ databases">
        <title>Parelaphostrongylus tenuis whole genome reference sequence.</title>
        <authorList>
            <person name="Garwood T.J."/>
            <person name="Larsen P.A."/>
            <person name="Fountain-Jones N.M."/>
            <person name="Garbe J.R."/>
            <person name="Macchietto M.G."/>
            <person name="Kania S.A."/>
            <person name="Gerhold R.W."/>
            <person name="Richards J.E."/>
            <person name="Wolf T.M."/>
        </authorList>
    </citation>
    <scope>NUCLEOTIDE SEQUENCE</scope>
    <source>
        <strain evidence="2">MNPRO001-30</strain>
        <tissue evidence="2">Meninges</tissue>
    </source>
</reference>
<gene>
    <name evidence="2" type="ORF">KIN20_007185</name>
</gene>
<sequence>MNSFRSSPLESFGGTHIKSESEEPAGQLLDALGSKGSSTGPARFTQRSRERYETMIQLT</sequence>
<dbReference type="EMBL" id="JAHQIW010001029">
    <property type="protein sequence ID" value="KAJ1351214.1"/>
    <property type="molecule type" value="Genomic_DNA"/>
</dbReference>
<dbReference type="Proteomes" id="UP001196413">
    <property type="component" value="Unassembled WGS sequence"/>
</dbReference>
<dbReference type="AlphaFoldDB" id="A0AAD5MP67"/>
<proteinExistence type="predicted"/>
<accession>A0AAD5MP67</accession>
<evidence type="ECO:0000256" key="1">
    <source>
        <dbReference type="SAM" id="MobiDB-lite"/>
    </source>
</evidence>
<evidence type="ECO:0000313" key="2">
    <source>
        <dbReference type="EMBL" id="KAJ1351214.1"/>
    </source>
</evidence>
<protein>
    <submittedName>
        <fullName evidence="2">Uncharacterized protein</fullName>
    </submittedName>
</protein>
<organism evidence="2 3">
    <name type="scientific">Parelaphostrongylus tenuis</name>
    <name type="common">Meningeal worm</name>
    <dbReference type="NCBI Taxonomy" id="148309"/>
    <lineage>
        <taxon>Eukaryota</taxon>
        <taxon>Metazoa</taxon>
        <taxon>Ecdysozoa</taxon>
        <taxon>Nematoda</taxon>
        <taxon>Chromadorea</taxon>
        <taxon>Rhabditida</taxon>
        <taxon>Rhabditina</taxon>
        <taxon>Rhabditomorpha</taxon>
        <taxon>Strongyloidea</taxon>
        <taxon>Metastrongylidae</taxon>
        <taxon>Parelaphostrongylus</taxon>
    </lineage>
</organism>